<gene>
    <name evidence="1" type="ORF">OIU74_009099</name>
</gene>
<organism evidence="1 2">
    <name type="scientific">Salix koriyanagi</name>
    <dbReference type="NCBI Taxonomy" id="2511006"/>
    <lineage>
        <taxon>Eukaryota</taxon>
        <taxon>Viridiplantae</taxon>
        <taxon>Streptophyta</taxon>
        <taxon>Embryophyta</taxon>
        <taxon>Tracheophyta</taxon>
        <taxon>Spermatophyta</taxon>
        <taxon>Magnoliopsida</taxon>
        <taxon>eudicotyledons</taxon>
        <taxon>Gunneridae</taxon>
        <taxon>Pentapetalae</taxon>
        <taxon>rosids</taxon>
        <taxon>fabids</taxon>
        <taxon>Malpighiales</taxon>
        <taxon>Salicaceae</taxon>
        <taxon>Saliceae</taxon>
        <taxon>Salix</taxon>
    </lineage>
</organism>
<comment type="caution">
    <text evidence="1">The sequence shown here is derived from an EMBL/GenBank/DDBJ whole genome shotgun (WGS) entry which is preliminary data.</text>
</comment>
<dbReference type="AlphaFoldDB" id="A0A9Q0TRI1"/>
<keyword evidence="2" id="KW-1185">Reference proteome</keyword>
<dbReference type="EMBL" id="JAPFFM010000014">
    <property type="protein sequence ID" value="KAJ6716497.1"/>
    <property type="molecule type" value="Genomic_DNA"/>
</dbReference>
<evidence type="ECO:0000313" key="1">
    <source>
        <dbReference type="EMBL" id="KAJ6716497.1"/>
    </source>
</evidence>
<reference evidence="1" key="1">
    <citation type="submission" date="2022-11" db="EMBL/GenBank/DDBJ databases">
        <authorList>
            <person name="Hyden B.L."/>
            <person name="Feng K."/>
            <person name="Yates T."/>
            <person name="Jawdy S."/>
            <person name="Smart L.B."/>
            <person name="Muchero W."/>
        </authorList>
    </citation>
    <scope>NUCLEOTIDE SEQUENCE</scope>
    <source>
        <tissue evidence="1">Shoot tip</tissue>
    </source>
</reference>
<evidence type="ECO:0000313" key="2">
    <source>
        <dbReference type="Proteomes" id="UP001151752"/>
    </source>
</evidence>
<reference evidence="1" key="2">
    <citation type="journal article" date="2023" name="Int. J. Mol. Sci.">
        <title>De Novo Assembly and Annotation of 11 Diverse Shrub Willow (Salix) Genomes Reveals Novel Gene Organization in Sex-Linked Regions.</title>
        <authorList>
            <person name="Hyden B."/>
            <person name="Feng K."/>
            <person name="Yates T.B."/>
            <person name="Jawdy S."/>
            <person name="Cereghino C."/>
            <person name="Smart L.B."/>
            <person name="Muchero W."/>
        </authorList>
    </citation>
    <scope>NUCLEOTIDE SEQUENCE</scope>
    <source>
        <tissue evidence="1">Shoot tip</tissue>
    </source>
</reference>
<accession>A0A9Q0TRI1</accession>
<proteinExistence type="predicted"/>
<sequence>MLFKGSTKTTNECIEAPLDLAEQAWTRCRRVRVAKEGAELGVDFGFSKLIKVARELEDVGPHCTGRVTEGRRWFRRYYPKVFQSRRF</sequence>
<name>A0A9Q0TRI1_9ROSI</name>
<dbReference type="Proteomes" id="UP001151752">
    <property type="component" value="Chromosome 9"/>
</dbReference>
<protein>
    <submittedName>
        <fullName evidence="1">Uncharacterized protein</fullName>
    </submittedName>
</protein>